<evidence type="ECO:0000256" key="1">
    <source>
        <dbReference type="SAM" id="MobiDB-lite"/>
    </source>
</evidence>
<feature type="region of interest" description="Disordered" evidence="1">
    <location>
        <begin position="115"/>
        <end position="139"/>
    </location>
</feature>
<evidence type="ECO:0008006" key="4">
    <source>
        <dbReference type="Google" id="ProtNLM"/>
    </source>
</evidence>
<sequence>MNKFELKLVDGKLVIDLNSEPDMKLIGMPVRGYDGVPNKYDICDLGPAPVIGTVELTDEALAKIEAEYQNGGQCAWCDEVRPKLRPPHMFDRDRDGGRMCEHCWNHDRKMYKGSYGEDIGPFEEEGEGGEEDDSSDLTV</sequence>
<dbReference type="Proteomes" id="UP001208017">
    <property type="component" value="Unassembled WGS sequence"/>
</dbReference>
<keyword evidence="3" id="KW-1185">Reference proteome</keyword>
<dbReference type="EMBL" id="JAPMLT010000004">
    <property type="protein sequence ID" value="MCX7570382.1"/>
    <property type="molecule type" value="Genomic_DNA"/>
</dbReference>
<name>A0ABT3X3I3_9BACL</name>
<proteinExistence type="predicted"/>
<evidence type="ECO:0000313" key="3">
    <source>
        <dbReference type="Proteomes" id="UP001208017"/>
    </source>
</evidence>
<dbReference type="RefSeq" id="WP_267151627.1">
    <property type="nucleotide sequence ID" value="NZ_JAPMLT010000004.1"/>
</dbReference>
<accession>A0ABT3X3I3</accession>
<comment type="caution">
    <text evidence="2">The sequence shown here is derived from an EMBL/GenBank/DDBJ whole genome shotgun (WGS) entry which is preliminary data.</text>
</comment>
<reference evidence="2 3" key="1">
    <citation type="submission" date="2022-11" db="EMBL/GenBank/DDBJ databases">
        <title>Study of microbial diversity in lake waters.</title>
        <authorList>
            <person name="Zhang J."/>
        </authorList>
    </citation>
    <scope>NUCLEOTIDE SEQUENCE [LARGE SCALE GENOMIC DNA]</scope>
    <source>
        <strain evidence="2 3">DT12</strain>
    </source>
</reference>
<evidence type="ECO:0000313" key="2">
    <source>
        <dbReference type="EMBL" id="MCX7570382.1"/>
    </source>
</evidence>
<gene>
    <name evidence="2" type="ORF">OS242_10440</name>
</gene>
<protein>
    <recommendedName>
        <fullName evidence="4">GATA-type domain-containing protein</fullName>
    </recommendedName>
</protein>
<feature type="compositionally biased region" description="Acidic residues" evidence="1">
    <location>
        <begin position="120"/>
        <end position="139"/>
    </location>
</feature>
<organism evidence="2 3">
    <name type="scientific">Tumebacillus lacus</name>
    <dbReference type="NCBI Taxonomy" id="2995335"/>
    <lineage>
        <taxon>Bacteria</taxon>
        <taxon>Bacillati</taxon>
        <taxon>Bacillota</taxon>
        <taxon>Bacilli</taxon>
        <taxon>Bacillales</taxon>
        <taxon>Alicyclobacillaceae</taxon>
        <taxon>Tumebacillus</taxon>
    </lineage>
</organism>